<evidence type="ECO:0000313" key="3">
    <source>
        <dbReference type="Proteomes" id="UP000515679"/>
    </source>
</evidence>
<dbReference type="PANTHER" id="PTHR46066">
    <property type="entry name" value="CHITINASE DOMAIN-CONTAINING PROTEIN 1 FAMILY MEMBER"/>
    <property type="match status" value="1"/>
</dbReference>
<gene>
    <name evidence="2" type="ORF">FPL14_28600</name>
</gene>
<dbReference type="EMBL" id="CP041969">
    <property type="protein sequence ID" value="QMV44689.1"/>
    <property type="molecule type" value="Genomic_DNA"/>
</dbReference>
<dbReference type="Gene3D" id="3.20.20.80">
    <property type="entry name" value="Glycosidases"/>
    <property type="match status" value="1"/>
</dbReference>
<dbReference type="Pfam" id="PF07833">
    <property type="entry name" value="Cu_amine_oxidN1"/>
    <property type="match status" value="1"/>
</dbReference>
<proteinExistence type="predicted"/>
<dbReference type="InterPro" id="IPR036582">
    <property type="entry name" value="Mao_N_sf"/>
</dbReference>
<evidence type="ECO:0000259" key="1">
    <source>
        <dbReference type="PROSITE" id="PS51910"/>
    </source>
</evidence>
<dbReference type="InterPro" id="IPR012854">
    <property type="entry name" value="Cu_amine_oxidase-like_N"/>
</dbReference>
<dbReference type="KEGG" id="cchl:FPL14_28600"/>
<keyword evidence="3" id="KW-1185">Reference proteome</keyword>
<reference evidence="2 3" key="1">
    <citation type="submission" date="2019-07" db="EMBL/GenBank/DDBJ databases">
        <authorList>
            <person name="Kim J.K."/>
            <person name="Cheong H.-M."/>
            <person name="Choi Y."/>
            <person name="Hwang K.J."/>
            <person name="Lee S."/>
            <person name="Choi C."/>
        </authorList>
    </citation>
    <scope>NUCLEOTIDE SEQUENCE [LARGE SCALE GENOMIC DNA]</scope>
    <source>
        <strain evidence="2 3">KS 22</strain>
    </source>
</reference>
<dbReference type="Gene3D" id="3.30.457.10">
    <property type="entry name" value="Copper amine oxidase-like, N-terminal domain"/>
    <property type="match status" value="1"/>
</dbReference>
<organism evidence="2 3">
    <name type="scientific">Cohnella cholangitidis</name>
    <dbReference type="NCBI Taxonomy" id="2598458"/>
    <lineage>
        <taxon>Bacteria</taxon>
        <taxon>Bacillati</taxon>
        <taxon>Bacillota</taxon>
        <taxon>Bacilli</taxon>
        <taxon>Bacillales</taxon>
        <taxon>Paenibacillaceae</taxon>
        <taxon>Cohnella</taxon>
    </lineage>
</organism>
<dbReference type="InterPro" id="IPR011583">
    <property type="entry name" value="Chitinase_II/V-like_cat"/>
</dbReference>
<dbReference type="SUPFAM" id="SSF51445">
    <property type="entry name" value="(Trans)glycosidases"/>
    <property type="match status" value="1"/>
</dbReference>
<dbReference type="Pfam" id="PF00704">
    <property type="entry name" value="Glyco_hydro_18"/>
    <property type="match status" value="1"/>
</dbReference>
<dbReference type="Proteomes" id="UP000515679">
    <property type="component" value="Chromosome"/>
</dbReference>
<protein>
    <submittedName>
        <fullName evidence="2">Copper amine oxidase</fullName>
    </submittedName>
</protein>
<dbReference type="SUPFAM" id="SSF55383">
    <property type="entry name" value="Copper amine oxidase, domain N"/>
    <property type="match status" value="2"/>
</dbReference>
<dbReference type="AlphaFoldDB" id="A0A7G5C655"/>
<dbReference type="InterPro" id="IPR001223">
    <property type="entry name" value="Glyco_hydro18_cat"/>
</dbReference>
<dbReference type="PANTHER" id="PTHR46066:SF2">
    <property type="entry name" value="CHITINASE DOMAIN-CONTAINING PROTEIN 1"/>
    <property type="match status" value="1"/>
</dbReference>
<name>A0A7G5C655_9BACL</name>
<evidence type="ECO:0000313" key="2">
    <source>
        <dbReference type="EMBL" id="QMV44689.1"/>
    </source>
</evidence>
<dbReference type="SMART" id="SM00636">
    <property type="entry name" value="Glyco_18"/>
    <property type="match status" value="1"/>
</dbReference>
<dbReference type="PROSITE" id="PS51910">
    <property type="entry name" value="GH18_2"/>
    <property type="match status" value="1"/>
</dbReference>
<dbReference type="InterPro" id="IPR017853">
    <property type="entry name" value="GH"/>
</dbReference>
<feature type="domain" description="GH18" evidence="1">
    <location>
        <begin position="112"/>
        <end position="410"/>
    </location>
</feature>
<sequence length="412" mass="44879">MSFSIMGSIICGTATVKANNPVIRVVLDDFPLTLGASPVIKNNVTMVPFRSLANTLGIMVTWDNKTKTVRATGEVNGVNKIVTLRLGQKTAVVDGENVELLAAPLTINQQVLIPLNFFGTQFGAKVGWSSATKTVTIVSAKKAMHLRVFYAMGSFAQRERIASMDSVAFGWTRIDEKGELTLEGADFYWPEAAEDVTPESLVNSAASQGAKPYLMVYSVDGKGELTKMLSDEALRNNSIDNIVRLASDHGFDGVLLDFEGLGLRLDPLGQQKLLNDYVQTIDKKLETIGVKLSLAVPPPNSSFKGYDYKTLAKYADDLVVMAHDYNPKGTPDHTPEPNAKVEEAIDQMLKAGVRADQLILGISLWNETTSTVDDKLGLAKRYGLKGASFWRLTFYGDDFASAIDKVVEKVGE</sequence>
<dbReference type="GO" id="GO:0008061">
    <property type="term" value="F:chitin binding"/>
    <property type="evidence" value="ECO:0007669"/>
    <property type="project" value="InterPro"/>
</dbReference>
<dbReference type="GO" id="GO:0005975">
    <property type="term" value="P:carbohydrate metabolic process"/>
    <property type="evidence" value="ECO:0007669"/>
    <property type="project" value="InterPro"/>
</dbReference>
<accession>A0A7G5C655</accession>